<dbReference type="PROSITE" id="PS50949">
    <property type="entry name" value="HTH_GNTR"/>
    <property type="match status" value="1"/>
</dbReference>
<dbReference type="PANTHER" id="PTHR43537:SF5">
    <property type="entry name" value="UXU OPERON TRANSCRIPTIONAL REGULATOR"/>
    <property type="match status" value="1"/>
</dbReference>
<keyword evidence="3" id="KW-0804">Transcription</keyword>
<dbReference type="GO" id="GO:0003700">
    <property type="term" value="F:DNA-binding transcription factor activity"/>
    <property type="evidence" value="ECO:0007669"/>
    <property type="project" value="InterPro"/>
</dbReference>
<dbReference type="SUPFAM" id="SSF46785">
    <property type="entry name" value="Winged helix' DNA-binding domain"/>
    <property type="match status" value="1"/>
</dbReference>
<name>A0A562DHF6_RHORH</name>
<dbReference type="PANTHER" id="PTHR43537">
    <property type="entry name" value="TRANSCRIPTIONAL REGULATOR, GNTR FAMILY"/>
    <property type="match status" value="1"/>
</dbReference>
<keyword evidence="2 5" id="KW-0238">DNA-binding</keyword>
<sequence>MEQSAVQTTPNTTEVTLSMREPVRHTPLVTQVSQQFRELIASGEWAIGRKIPGELELAEQLGVSRGTVREALRGLTITGLLEPRVGDGTYVRATNEITGVLVRDDYSTALDHVLDTRAGLEAISARLAAQHSTPEALAAMSAALDARTRAHDAGDLDAYTKADTDFHRAVVQASGNPLLARLHAAVAEVLNAPLMHASTFPEGPGIGDAHRDLVRAIENGSPDDATRIAYELIESVKAAVPPG</sequence>
<keyword evidence="1" id="KW-0805">Transcription regulation</keyword>
<dbReference type="SUPFAM" id="SSF48008">
    <property type="entry name" value="GntR ligand-binding domain-like"/>
    <property type="match status" value="1"/>
</dbReference>
<evidence type="ECO:0000259" key="4">
    <source>
        <dbReference type="PROSITE" id="PS50949"/>
    </source>
</evidence>
<dbReference type="GO" id="GO:0003677">
    <property type="term" value="F:DNA binding"/>
    <property type="evidence" value="ECO:0007669"/>
    <property type="project" value="UniProtKB-KW"/>
</dbReference>
<evidence type="ECO:0000313" key="6">
    <source>
        <dbReference type="Proteomes" id="UP000317573"/>
    </source>
</evidence>
<gene>
    <name evidence="5" type="ORF">L618_006000000070</name>
</gene>
<dbReference type="InterPro" id="IPR036388">
    <property type="entry name" value="WH-like_DNA-bd_sf"/>
</dbReference>
<dbReference type="Pfam" id="PF07729">
    <property type="entry name" value="FCD"/>
    <property type="match status" value="1"/>
</dbReference>
<protein>
    <submittedName>
        <fullName evidence="5">DNA-binding FadR family transcriptional regulator</fullName>
    </submittedName>
</protein>
<dbReference type="PRINTS" id="PR00035">
    <property type="entry name" value="HTHGNTR"/>
</dbReference>
<dbReference type="InterPro" id="IPR036390">
    <property type="entry name" value="WH_DNA-bd_sf"/>
</dbReference>
<dbReference type="InterPro" id="IPR008920">
    <property type="entry name" value="TF_FadR/GntR_C"/>
</dbReference>
<reference evidence="5 6" key="1">
    <citation type="submission" date="2019-07" db="EMBL/GenBank/DDBJ databases">
        <title>Genome sequencing of lignin-degrading bacterial isolates.</title>
        <authorList>
            <person name="Gladden J."/>
        </authorList>
    </citation>
    <scope>NUCLEOTIDE SEQUENCE [LARGE SCALE GENOMIC DNA]</scope>
    <source>
        <strain evidence="5 6">J45</strain>
    </source>
</reference>
<dbReference type="Gene3D" id="1.10.10.10">
    <property type="entry name" value="Winged helix-like DNA-binding domain superfamily/Winged helix DNA-binding domain"/>
    <property type="match status" value="1"/>
</dbReference>
<organism evidence="5 6">
    <name type="scientific">Rhodococcus rhodochrous J45</name>
    <dbReference type="NCBI Taxonomy" id="935266"/>
    <lineage>
        <taxon>Bacteria</taxon>
        <taxon>Bacillati</taxon>
        <taxon>Actinomycetota</taxon>
        <taxon>Actinomycetes</taxon>
        <taxon>Mycobacteriales</taxon>
        <taxon>Nocardiaceae</taxon>
        <taxon>Rhodococcus</taxon>
    </lineage>
</organism>
<dbReference type="Gene3D" id="1.20.120.530">
    <property type="entry name" value="GntR ligand-binding domain-like"/>
    <property type="match status" value="1"/>
</dbReference>
<dbReference type="EMBL" id="VLJT01000062">
    <property type="protein sequence ID" value="TWH08984.1"/>
    <property type="molecule type" value="Genomic_DNA"/>
</dbReference>
<dbReference type="InterPro" id="IPR011711">
    <property type="entry name" value="GntR_C"/>
</dbReference>
<dbReference type="SMART" id="SM00345">
    <property type="entry name" value="HTH_GNTR"/>
    <property type="match status" value="1"/>
</dbReference>
<dbReference type="Proteomes" id="UP000317573">
    <property type="component" value="Unassembled WGS sequence"/>
</dbReference>
<dbReference type="AlphaFoldDB" id="A0A562DHF6"/>
<comment type="caution">
    <text evidence="5">The sequence shown here is derived from an EMBL/GenBank/DDBJ whole genome shotgun (WGS) entry which is preliminary data.</text>
</comment>
<evidence type="ECO:0000256" key="2">
    <source>
        <dbReference type="ARBA" id="ARBA00023125"/>
    </source>
</evidence>
<evidence type="ECO:0000256" key="1">
    <source>
        <dbReference type="ARBA" id="ARBA00023015"/>
    </source>
</evidence>
<dbReference type="Pfam" id="PF00392">
    <property type="entry name" value="GntR"/>
    <property type="match status" value="1"/>
</dbReference>
<evidence type="ECO:0000313" key="5">
    <source>
        <dbReference type="EMBL" id="TWH08984.1"/>
    </source>
</evidence>
<accession>A0A562DHF6</accession>
<dbReference type="InterPro" id="IPR000524">
    <property type="entry name" value="Tscrpt_reg_HTH_GntR"/>
</dbReference>
<dbReference type="SMART" id="SM00895">
    <property type="entry name" value="FCD"/>
    <property type="match status" value="1"/>
</dbReference>
<proteinExistence type="predicted"/>
<feature type="domain" description="HTH gntR-type" evidence="4">
    <location>
        <begin position="26"/>
        <end position="94"/>
    </location>
</feature>
<dbReference type="CDD" id="cd07377">
    <property type="entry name" value="WHTH_GntR"/>
    <property type="match status" value="1"/>
</dbReference>
<evidence type="ECO:0000256" key="3">
    <source>
        <dbReference type="ARBA" id="ARBA00023163"/>
    </source>
</evidence>